<proteinExistence type="predicted"/>
<organism evidence="1">
    <name type="scientific">freshwater metagenome</name>
    <dbReference type="NCBI Taxonomy" id="449393"/>
    <lineage>
        <taxon>unclassified sequences</taxon>
        <taxon>metagenomes</taxon>
        <taxon>ecological metagenomes</taxon>
    </lineage>
</organism>
<name>A0A6J7UAD8_9ZZZZ</name>
<dbReference type="AlphaFoldDB" id="A0A6J7UAD8"/>
<dbReference type="EMBL" id="CAFBQP010000044">
    <property type="protein sequence ID" value="CAB5063434.1"/>
    <property type="molecule type" value="Genomic_DNA"/>
</dbReference>
<gene>
    <name evidence="1" type="ORF">UFOPK4306_01260</name>
</gene>
<reference evidence="1" key="1">
    <citation type="submission" date="2020-05" db="EMBL/GenBank/DDBJ databases">
        <authorList>
            <person name="Chiriac C."/>
            <person name="Salcher M."/>
            <person name="Ghai R."/>
            <person name="Kavagutti S V."/>
        </authorList>
    </citation>
    <scope>NUCLEOTIDE SEQUENCE</scope>
</reference>
<evidence type="ECO:0000313" key="1">
    <source>
        <dbReference type="EMBL" id="CAB5063434.1"/>
    </source>
</evidence>
<sequence>MSRYVGPLFGSNTLTMPSKRKIDPCTTGIPSFTLASLSRYRLGKLSAPSTTTS</sequence>
<accession>A0A6J7UAD8</accession>
<protein>
    <submittedName>
        <fullName evidence="1">Unannotated protein</fullName>
    </submittedName>
</protein>